<evidence type="ECO:0000313" key="3">
    <source>
        <dbReference type="Proteomes" id="UP000013827"/>
    </source>
</evidence>
<name>A0A0D3JW54_EMIH1</name>
<dbReference type="RefSeq" id="XP_005780168.1">
    <property type="nucleotide sequence ID" value="XM_005780111.1"/>
</dbReference>
<dbReference type="HOGENOM" id="CLU_2645593_0_0_1"/>
<dbReference type="PaxDb" id="2903-EOD27739"/>
<sequence>MRGSHAADGYACRVDAPVDDALRGCERSGAPARAASPEAAREPARRDVWSPERRRLDEPLAAMRRVGGRSGQERAPL</sequence>
<dbReference type="GeneID" id="17275574"/>
<organism evidence="2 3">
    <name type="scientific">Emiliania huxleyi (strain CCMP1516)</name>
    <dbReference type="NCBI Taxonomy" id="280463"/>
    <lineage>
        <taxon>Eukaryota</taxon>
        <taxon>Haptista</taxon>
        <taxon>Haptophyta</taxon>
        <taxon>Prymnesiophyceae</taxon>
        <taxon>Isochrysidales</taxon>
        <taxon>Noelaerhabdaceae</taxon>
        <taxon>Emiliania</taxon>
    </lineage>
</organism>
<keyword evidence="3" id="KW-1185">Reference proteome</keyword>
<dbReference type="KEGG" id="ehx:EMIHUDRAFT_353584"/>
<dbReference type="GeneID" id="17273285"/>
<dbReference type="RefSeq" id="XP_005782729.1">
    <property type="nucleotide sequence ID" value="XM_005782672.1"/>
</dbReference>
<accession>A0A0D3JW54</accession>
<feature type="region of interest" description="Disordered" evidence="1">
    <location>
        <begin position="27"/>
        <end position="77"/>
    </location>
</feature>
<evidence type="ECO:0000256" key="1">
    <source>
        <dbReference type="SAM" id="MobiDB-lite"/>
    </source>
</evidence>
<dbReference type="EnsemblProtists" id="EOD27739">
    <property type="protein sequence ID" value="EOD27739"/>
    <property type="gene ID" value="EMIHUDRAFT_353584"/>
</dbReference>
<dbReference type="KEGG" id="ehx:EMIHUDRAFT_373576"/>
<dbReference type="Proteomes" id="UP000013827">
    <property type="component" value="Unassembled WGS sequence"/>
</dbReference>
<protein>
    <submittedName>
        <fullName evidence="2">Uncharacterized protein</fullName>
    </submittedName>
</protein>
<proteinExistence type="predicted"/>
<feature type="compositionally biased region" description="Basic and acidic residues" evidence="1">
    <location>
        <begin position="39"/>
        <end position="58"/>
    </location>
</feature>
<evidence type="ECO:0000313" key="2">
    <source>
        <dbReference type="EnsemblProtists" id="EOD27739"/>
    </source>
</evidence>
<dbReference type="EnsemblProtists" id="EOD30300">
    <property type="protein sequence ID" value="EOD30300"/>
    <property type="gene ID" value="EMIHUDRAFT_373576"/>
</dbReference>
<reference evidence="2" key="2">
    <citation type="submission" date="2024-10" db="UniProtKB">
        <authorList>
            <consortium name="EnsemblProtists"/>
        </authorList>
    </citation>
    <scope>IDENTIFICATION</scope>
</reference>
<dbReference type="AlphaFoldDB" id="A0A0D3JW54"/>
<reference evidence="3" key="1">
    <citation type="journal article" date="2013" name="Nature">
        <title>Pan genome of the phytoplankton Emiliania underpins its global distribution.</title>
        <authorList>
            <person name="Read B.A."/>
            <person name="Kegel J."/>
            <person name="Klute M.J."/>
            <person name="Kuo A."/>
            <person name="Lefebvre S.C."/>
            <person name="Maumus F."/>
            <person name="Mayer C."/>
            <person name="Miller J."/>
            <person name="Monier A."/>
            <person name="Salamov A."/>
            <person name="Young J."/>
            <person name="Aguilar M."/>
            <person name="Claverie J.M."/>
            <person name="Frickenhaus S."/>
            <person name="Gonzalez K."/>
            <person name="Herman E.K."/>
            <person name="Lin Y.C."/>
            <person name="Napier J."/>
            <person name="Ogata H."/>
            <person name="Sarno A.F."/>
            <person name="Shmutz J."/>
            <person name="Schroeder D."/>
            <person name="de Vargas C."/>
            <person name="Verret F."/>
            <person name="von Dassow P."/>
            <person name="Valentin K."/>
            <person name="Van de Peer Y."/>
            <person name="Wheeler G."/>
            <person name="Dacks J.B."/>
            <person name="Delwiche C.F."/>
            <person name="Dyhrman S.T."/>
            <person name="Glockner G."/>
            <person name="John U."/>
            <person name="Richards T."/>
            <person name="Worden A.Z."/>
            <person name="Zhang X."/>
            <person name="Grigoriev I.V."/>
            <person name="Allen A.E."/>
            <person name="Bidle K."/>
            <person name="Borodovsky M."/>
            <person name="Bowler C."/>
            <person name="Brownlee C."/>
            <person name="Cock J.M."/>
            <person name="Elias M."/>
            <person name="Gladyshev V.N."/>
            <person name="Groth M."/>
            <person name="Guda C."/>
            <person name="Hadaegh A."/>
            <person name="Iglesias-Rodriguez M.D."/>
            <person name="Jenkins J."/>
            <person name="Jones B.M."/>
            <person name="Lawson T."/>
            <person name="Leese F."/>
            <person name="Lindquist E."/>
            <person name="Lobanov A."/>
            <person name="Lomsadze A."/>
            <person name="Malik S.B."/>
            <person name="Marsh M.E."/>
            <person name="Mackinder L."/>
            <person name="Mock T."/>
            <person name="Mueller-Roeber B."/>
            <person name="Pagarete A."/>
            <person name="Parker M."/>
            <person name="Probert I."/>
            <person name="Quesneville H."/>
            <person name="Raines C."/>
            <person name="Rensing S.A."/>
            <person name="Riano-Pachon D.M."/>
            <person name="Richier S."/>
            <person name="Rokitta S."/>
            <person name="Shiraiwa Y."/>
            <person name="Soanes D.M."/>
            <person name="van der Giezen M."/>
            <person name="Wahlund T.M."/>
            <person name="Williams B."/>
            <person name="Wilson W."/>
            <person name="Wolfe G."/>
            <person name="Wurch L.L."/>
        </authorList>
    </citation>
    <scope>NUCLEOTIDE SEQUENCE</scope>
</reference>
<feature type="compositionally biased region" description="Low complexity" evidence="1">
    <location>
        <begin position="27"/>
        <end position="38"/>
    </location>
</feature>